<evidence type="ECO:0000313" key="3">
    <source>
        <dbReference type="Proteomes" id="UP000198284"/>
    </source>
</evidence>
<name>A0A239K1Q0_9BURK</name>
<organism evidence="2 3">
    <name type="scientific">Noviherbaspirillum humi</name>
    <dbReference type="NCBI Taxonomy" id="1688639"/>
    <lineage>
        <taxon>Bacteria</taxon>
        <taxon>Pseudomonadati</taxon>
        <taxon>Pseudomonadota</taxon>
        <taxon>Betaproteobacteria</taxon>
        <taxon>Burkholderiales</taxon>
        <taxon>Oxalobacteraceae</taxon>
        <taxon>Noviherbaspirillum</taxon>
    </lineage>
</organism>
<gene>
    <name evidence="2" type="ORF">SAMN06265795_11492</name>
</gene>
<dbReference type="OrthoDB" id="9153490at2"/>
<dbReference type="EMBL" id="FZOT01000014">
    <property type="protein sequence ID" value="SNT11950.1"/>
    <property type="molecule type" value="Genomic_DNA"/>
</dbReference>
<dbReference type="AlphaFoldDB" id="A0A239K1Q0"/>
<keyword evidence="3" id="KW-1185">Reference proteome</keyword>
<protein>
    <submittedName>
        <fullName evidence="2">Uncharacterized protein</fullName>
    </submittedName>
</protein>
<sequence length="295" mass="34201">MERKRNKARSTGPVTDIGKARSSMNSLRHGALSSKVLLPGERVEEFEAVLQGMIADLRPVGTLETILVQKIAEVIWRKTRLDIAEQEATTAARLRDVDKNDLARHLNLYPKQDPNEILSFSEEPLDFPEWMLNEKNAPDEEVGQRAVLIQHESQYIHAGKVKVETHEDAKRNCPECWSELLKESNRAGFSDPDAYLMKFKNAKLKHFFAEYCKEASKKVYWTAYWHENRTKIEFAFQAIRRNYVAAAWDAEKAHRYHAMLNNELFKLLKELRATQEWRLKTIEASDIEIADDKTD</sequence>
<dbReference type="Proteomes" id="UP000198284">
    <property type="component" value="Unassembled WGS sequence"/>
</dbReference>
<accession>A0A239K1Q0</accession>
<evidence type="ECO:0000256" key="1">
    <source>
        <dbReference type="SAM" id="MobiDB-lite"/>
    </source>
</evidence>
<proteinExistence type="predicted"/>
<reference evidence="2 3" key="1">
    <citation type="submission" date="2017-06" db="EMBL/GenBank/DDBJ databases">
        <authorList>
            <person name="Kim H.J."/>
            <person name="Triplett B.A."/>
        </authorList>
    </citation>
    <scope>NUCLEOTIDE SEQUENCE [LARGE SCALE GENOMIC DNA]</scope>
    <source>
        <strain evidence="2 3">U15</strain>
    </source>
</reference>
<dbReference type="RefSeq" id="WP_143131351.1">
    <property type="nucleotide sequence ID" value="NZ_FZOT01000014.1"/>
</dbReference>
<feature type="region of interest" description="Disordered" evidence="1">
    <location>
        <begin position="1"/>
        <end position="22"/>
    </location>
</feature>
<evidence type="ECO:0000313" key="2">
    <source>
        <dbReference type="EMBL" id="SNT11950.1"/>
    </source>
</evidence>